<evidence type="ECO:0000256" key="1">
    <source>
        <dbReference type="ARBA" id="ARBA00001970"/>
    </source>
</evidence>
<evidence type="ECO:0000259" key="18">
    <source>
        <dbReference type="Pfam" id="PF00551"/>
    </source>
</evidence>
<evidence type="ECO:0000256" key="5">
    <source>
        <dbReference type="ARBA" id="ARBA00014185"/>
    </source>
</evidence>
<keyword evidence="21" id="KW-1185">Reference proteome</keyword>
<evidence type="ECO:0000313" key="20">
    <source>
        <dbReference type="EMBL" id="CAE5963132.1"/>
    </source>
</evidence>
<dbReference type="InterPro" id="IPR011034">
    <property type="entry name" value="Formyl_transferase-like_C_sf"/>
</dbReference>
<feature type="domain" description="Formyl transferase N-terminal" evidence="18">
    <location>
        <begin position="38"/>
        <end position="190"/>
    </location>
</feature>
<dbReference type="SUPFAM" id="SSF50486">
    <property type="entry name" value="FMT C-terminal domain-like"/>
    <property type="match status" value="1"/>
</dbReference>
<dbReference type="Gene3D" id="3.40.50.12230">
    <property type="match status" value="1"/>
</dbReference>
<dbReference type="InterPro" id="IPR023754">
    <property type="entry name" value="HemeA_Synthase_type2"/>
</dbReference>
<dbReference type="GO" id="GO:0046872">
    <property type="term" value="F:metal ion binding"/>
    <property type="evidence" value="ECO:0007669"/>
    <property type="project" value="UniProtKB-KW"/>
</dbReference>
<dbReference type="GO" id="GO:0004479">
    <property type="term" value="F:methionyl-tRNA formyltransferase activity"/>
    <property type="evidence" value="ECO:0007669"/>
    <property type="project" value="UniProtKB-EC"/>
</dbReference>
<feature type="transmembrane region" description="Helical" evidence="17">
    <location>
        <begin position="669"/>
        <end position="686"/>
    </location>
</feature>
<keyword evidence="11" id="KW-0560">Oxidoreductase</keyword>
<keyword evidence="13" id="KW-0350">Heme biosynthesis</keyword>
<evidence type="ECO:0000256" key="4">
    <source>
        <dbReference type="ARBA" id="ARBA00012261"/>
    </source>
</evidence>
<evidence type="ECO:0000313" key="21">
    <source>
        <dbReference type="Proteomes" id="UP000682877"/>
    </source>
</evidence>
<dbReference type="HAMAP" id="MF_00182">
    <property type="entry name" value="Formyl_trans"/>
    <property type="match status" value="1"/>
</dbReference>
<dbReference type="SUPFAM" id="SSF53328">
    <property type="entry name" value="Formyltransferase"/>
    <property type="match status" value="1"/>
</dbReference>
<evidence type="ECO:0000256" key="12">
    <source>
        <dbReference type="ARBA" id="ARBA00023004"/>
    </source>
</evidence>
<dbReference type="HAMAP" id="MF_01665">
    <property type="entry name" value="HemeA_synth_type2"/>
    <property type="match status" value="1"/>
</dbReference>
<feature type="transmembrane region" description="Helical" evidence="17">
    <location>
        <begin position="409"/>
        <end position="430"/>
    </location>
</feature>
<feature type="transmembrane region" description="Helical" evidence="17">
    <location>
        <begin position="789"/>
        <end position="816"/>
    </location>
</feature>
<dbReference type="GO" id="GO:0006784">
    <property type="term" value="P:heme A biosynthetic process"/>
    <property type="evidence" value="ECO:0007669"/>
    <property type="project" value="InterPro"/>
</dbReference>
<comment type="similarity">
    <text evidence="3">Belongs to the Fmt family.</text>
</comment>
<evidence type="ECO:0000256" key="2">
    <source>
        <dbReference type="ARBA" id="ARBA00004141"/>
    </source>
</evidence>
<feature type="transmembrane region" description="Helical" evidence="17">
    <location>
        <begin position="562"/>
        <end position="585"/>
    </location>
</feature>
<keyword evidence="12" id="KW-0408">Iron</keyword>
<evidence type="ECO:0000256" key="16">
    <source>
        <dbReference type="ARBA" id="ARBA00048044"/>
    </source>
</evidence>
<dbReference type="Pfam" id="PF02911">
    <property type="entry name" value="Formyl_trans_C"/>
    <property type="match status" value="1"/>
</dbReference>
<evidence type="ECO:0000256" key="6">
    <source>
        <dbReference type="ARBA" id="ARBA00022679"/>
    </source>
</evidence>
<dbReference type="InterPro" id="IPR044135">
    <property type="entry name" value="Met-tRNA-FMT_C"/>
</dbReference>
<keyword evidence="9" id="KW-0648">Protein biosynthesis</keyword>
<feature type="transmembrane region" description="Helical" evidence="17">
    <location>
        <begin position="524"/>
        <end position="542"/>
    </location>
</feature>
<evidence type="ECO:0000256" key="17">
    <source>
        <dbReference type="SAM" id="Phobius"/>
    </source>
</evidence>
<dbReference type="GO" id="GO:0120547">
    <property type="term" value="F:heme A synthase activity"/>
    <property type="evidence" value="ECO:0007669"/>
    <property type="project" value="UniProtKB-EC"/>
</dbReference>
<dbReference type="EMBL" id="LR999452">
    <property type="protein sequence ID" value="CAE5963132.1"/>
    <property type="molecule type" value="Genomic_DNA"/>
</dbReference>
<dbReference type="InterPro" id="IPR005793">
    <property type="entry name" value="Formyl_trans_C"/>
</dbReference>
<evidence type="ECO:0000256" key="7">
    <source>
        <dbReference type="ARBA" id="ARBA00022692"/>
    </source>
</evidence>
<keyword evidence="8" id="KW-0479">Metal-binding</keyword>
<dbReference type="GO" id="GO:0005743">
    <property type="term" value="C:mitochondrial inner membrane"/>
    <property type="evidence" value="ECO:0007669"/>
    <property type="project" value="TreeGrafter"/>
</dbReference>
<comment type="subcellular location">
    <subcellularLocation>
        <location evidence="2">Membrane</location>
        <topology evidence="2">Multi-pass membrane protein</topology>
    </subcellularLocation>
</comment>
<keyword evidence="10 17" id="KW-1133">Transmembrane helix</keyword>
<comment type="catalytic activity">
    <reaction evidence="16">
        <text>Fe(II)-heme o + 2 A + H2O = Fe(II)-heme a + 2 AH2</text>
        <dbReference type="Rhea" id="RHEA:63388"/>
        <dbReference type="ChEBI" id="CHEBI:13193"/>
        <dbReference type="ChEBI" id="CHEBI:15377"/>
        <dbReference type="ChEBI" id="CHEBI:17499"/>
        <dbReference type="ChEBI" id="CHEBI:60530"/>
        <dbReference type="ChEBI" id="CHEBI:61715"/>
        <dbReference type="EC" id="1.17.99.9"/>
    </reaction>
    <physiologicalReaction direction="left-to-right" evidence="16">
        <dbReference type="Rhea" id="RHEA:63389"/>
    </physiologicalReaction>
</comment>
<dbReference type="CDD" id="cd08646">
    <property type="entry name" value="FMT_core_Met-tRNA-FMT_N"/>
    <property type="match status" value="1"/>
</dbReference>
<comment type="cofactor">
    <cofactor evidence="1">
        <name>heme b</name>
        <dbReference type="ChEBI" id="CHEBI:60344"/>
    </cofactor>
</comment>
<feature type="transmembrane region" description="Helical" evidence="17">
    <location>
        <begin position="698"/>
        <end position="722"/>
    </location>
</feature>
<dbReference type="CDD" id="cd08704">
    <property type="entry name" value="Met_tRNA_FMT_C"/>
    <property type="match status" value="1"/>
</dbReference>
<evidence type="ECO:0000259" key="19">
    <source>
        <dbReference type="Pfam" id="PF02911"/>
    </source>
</evidence>
<gene>
    <name evidence="20" type="ORF">AARE701A_LOCUS4702</name>
</gene>
<dbReference type="PANTHER" id="PTHR23289">
    <property type="entry name" value="CYTOCHROME C OXIDASE ASSEMBLY PROTEIN COX15"/>
    <property type="match status" value="1"/>
</dbReference>
<organism evidence="20 21">
    <name type="scientific">Arabidopsis arenosa</name>
    <name type="common">Sand rock-cress</name>
    <name type="synonym">Cardaminopsis arenosa</name>
    <dbReference type="NCBI Taxonomy" id="38785"/>
    <lineage>
        <taxon>Eukaryota</taxon>
        <taxon>Viridiplantae</taxon>
        <taxon>Streptophyta</taxon>
        <taxon>Embryophyta</taxon>
        <taxon>Tracheophyta</taxon>
        <taxon>Spermatophyta</taxon>
        <taxon>Magnoliopsida</taxon>
        <taxon>eudicotyledons</taxon>
        <taxon>Gunneridae</taxon>
        <taxon>Pentapetalae</taxon>
        <taxon>rosids</taxon>
        <taxon>malvids</taxon>
        <taxon>Brassicales</taxon>
        <taxon>Brassicaceae</taxon>
        <taxon>Camelineae</taxon>
        <taxon>Arabidopsis</taxon>
    </lineage>
</organism>
<dbReference type="PANTHER" id="PTHR23289:SF2">
    <property type="entry name" value="CYTOCHROME C OXIDASE ASSEMBLY PROTEIN COX15 HOMOLOG"/>
    <property type="match status" value="1"/>
</dbReference>
<evidence type="ECO:0000256" key="3">
    <source>
        <dbReference type="ARBA" id="ARBA00010699"/>
    </source>
</evidence>
<dbReference type="Pfam" id="PF00551">
    <property type="entry name" value="Formyl_trans_N"/>
    <property type="match status" value="1"/>
</dbReference>
<evidence type="ECO:0000256" key="9">
    <source>
        <dbReference type="ARBA" id="ARBA00022917"/>
    </source>
</evidence>
<feature type="transmembrane region" description="Helical" evidence="17">
    <location>
        <begin position="728"/>
        <end position="745"/>
    </location>
</feature>
<evidence type="ECO:0000256" key="13">
    <source>
        <dbReference type="ARBA" id="ARBA00023133"/>
    </source>
</evidence>
<dbReference type="AlphaFoldDB" id="A0A8S1ZUK4"/>
<dbReference type="InterPro" id="IPR003780">
    <property type="entry name" value="COX15/CtaA_fam"/>
</dbReference>
<keyword evidence="6" id="KW-0808">Transferase</keyword>
<name>A0A8S1ZUK4_ARAAE</name>
<dbReference type="InterPro" id="IPR005794">
    <property type="entry name" value="Fmt"/>
</dbReference>
<dbReference type="InterPro" id="IPR002376">
    <property type="entry name" value="Formyl_transf_N"/>
</dbReference>
<feature type="transmembrane region" description="Helical" evidence="17">
    <location>
        <begin position="606"/>
        <end position="626"/>
    </location>
</feature>
<evidence type="ECO:0000256" key="11">
    <source>
        <dbReference type="ARBA" id="ARBA00023002"/>
    </source>
</evidence>
<accession>A0A8S1ZUK4</accession>
<keyword evidence="7 17" id="KW-0812">Transmembrane</keyword>
<feature type="domain" description="Formyl transferase C-terminal" evidence="19">
    <location>
        <begin position="238"/>
        <end position="347"/>
    </location>
</feature>
<keyword evidence="14 17" id="KW-0472">Membrane</keyword>
<evidence type="ECO:0000256" key="15">
    <source>
        <dbReference type="ARBA" id="ARBA00044501"/>
    </source>
</evidence>
<dbReference type="Pfam" id="PF02628">
    <property type="entry name" value="COX15-CtaA"/>
    <property type="match status" value="1"/>
</dbReference>
<proteinExistence type="inferred from homology"/>
<evidence type="ECO:0000256" key="10">
    <source>
        <dbReference type="ARBA" id="ARBA00022989"/>
    </source>
</evidence>
<dbReference type="InterPro" id="IPR041711">
    <property type="entry name" value="Met-tRNA-FMT_N"/>
</dbReference>
<dbReference type="GO" id="GO:0016653">
    <property type="term" value="F:oxidoreductase activity, acting on NAD(P)H, heme protein as acceptor"/>
    <property type="evidence" value="ECO:0007669"/>
    <property type="project" value="TreeGrafter"/>
</dbReference>
<comment type="pathway">
    <text evidence="15">Porphyrin-containing compound metabolism; heme A biosynthesis; heme A from heme O: step 1/1.</text>
</comment>
<evidence type="ECO:0000256" key="8">
    <source>
        <dbReference type="ARBA" id="ARBA00022723"/>
    </source>
</evidence>
<dbReference type="Proteomes" id="UP000682877">
    <property type="component" value="Chromosome 2"/>
</dbReference>
<evidence type="ECO:0000256" key="14">
    <source>
        <dbReference type="ARBA" id="ARBA00023136"/>
    </source>
</evidence>
<dbReference type="EC" id="2.1.2.9" evidence="4"/>
<feature type="transmembrane region" description="Helical" evidence="17">
    <location>
        <begin position="494"/>
        <end position="512"/>
    </location>
</feature>
<sequence>MILRRFICYNASSTVSSIAPSPKKKPLIFLGSPQVSVTVLEALFNASASPNSSFEVAGIVTQPPSRRDRGRKVLPSPVAQYALDKGLPSDLIFSPEKAGDEAFLSALRELQPELCITAAYGNILPTKFLKIPLHGTVNIHPSLLPLYRGAAPVQRALQDGVPETGVSLAFTVRKLDAGPVIASKRFQVDDLIKAPELLSFLFSEGSKLLIRELPSIFDGSAKSKAAPQDDSKATLAPKIAPDEAWLSFDKEAFVLHNKVRAFAGWPGTRAKVVVLDDKSGQQNVLELKIMSTRVCKDLEIQDGGQDYVTFKKGSLVFPCGGGTALEVLEVQLPGKKAINAAAFWNGLRAATVTSTSSSSLAANSYGLRSLLKGQNASMFRKMSTVVSISSESKEGLKHLVTGGPQARKWVGIWLFGSATWVFSMVVLGGVTRLTRSGLSMTDWKFTGEFPPLSDEAWVCEFEKYMQSPEYKRVNKGMNLEDFKFIYWMEYAHRMWGRGLGIMFALPFSYFLRKGYITLRLGVQLSGLFALGAGQGLIGWWMVKSGLEEPPSEYSQPRVSPYRLAAHLTSAFAIYCGLFWTALSVVMPEPPAESLAWVRGAAKVKKLALPVSLIVGITAISGAFVAGNDAGRAFNTFPKMGDTWIPDNIFEMKPLLRNFFENTATVQLDHRLLATTTLIAIGTMWWFTRKLDIHPAVKALIGSTVGMTAVQVTLGVSTLLSYVPVSLGSAHQAGALTLLTLMLLLNHTLRRPSPSLLNCSSGRAAFWSDEFQHCGDGDSVSDRFSIAADICFSFMVMVAVLVAAMVGIGVAAAMWMMGIAALVCCGREIGIETGVAGRMVESVVRELGYGRSRYLRDKSEDDIRDVSSMAASPKKKSLIFLGSPQVSVIVLEALFNASAAPNSSWFTNVSLHTALEVLEVRPSGKKAIKAAAFWNGLRGQKLKKL</sequence>
<protein>
    <recommendedName>
        <fullName evidence="5">Methionyl-tRNA formyltransferase, mitochondrial</fullName>
        <ecNumber evidence="4">2.1.2.9</ecNumber>
    </recommendedName>
</protein>
<dbReference type="InterPro" id="IPR036477">
    <property type="entry name" value="Formyl_transf_N_sf"/>
</dbReference>
<reference evidence="20" key="1">
    <citation type="submission" date="2021-01" db="EMBL/GenBank/DDBJ databases">
        <authorList>
            <person name="Bezrukov I."/>
        </authorList>
    </citation>
    <scope>NUCLEOTIDE SEQUENCE</scope>
</reference>